<dbReference type="PDBsum" id="1T66"/>
<dbReference type="InterPro" id="IPR050380">
    <property type="entry name" value="Immune_Resp_Modulators"/>
</dbReference>
<dbReference type="PROSITE" id="PS50835">
    <property type="entry name" value="IG_LIKE"/>
    <property type="match status" value="4"/>
</dbReference>
<name>Q91Z05_MOUSE</name>
<dbReference type="AlphaFoldDB" id="Q91Z05"/>
<dbReference type="InterPro" id="IPR013783">
    <property type="entry name" value="Ig-like_fold"/>
</dbReference>
<keyword evidence="4" id="KW-1280">Immunoglobulin</keyword>
<dbReference type="CDD" id="cd04981">
    <property type="entry name" value="IgV_H"/>
    <property type="match status" value="1"/>
</dbReference>
<dbReference type="CDD" id="cd21817">
    <property type="entry name" value="IgC1_CH1_IgEG"/>
    <property type="match status" value="1"/>
</dbReference>
<feature type="disulfide bond" evidence="9 10">
    <location>
        <begin position="41"/>
        <end position="115"/>
    </location>
</feature>
<keyword evidence="5" id="KW-0732">Signal</keyword>
<reference evidence="9 10" key="2">
    <citation type="journal article" date="2002" name="J. Biol. Chem.">
        <title>Structural insights into steroid hormone binding: the crystal structure of a recombinant anti-testosterone Fab fragment in free and testosterone-bound forms.</title>
        <authorList>
            <person name="Valjakka J."/>
            <person name="Takkinenz K."/>
            <person name="Teerinen T."/>
            <person name="Soderlund H."/>
            <person name="Rouvinen J."/>
        </authorList>
    </citation>
    <scope>X-RAY CRYSTALLOGRAPHY (2.60 ANGSTROMS) OF 23-252</scope>
    <scope>DISULFIDE BONDS</scope>
</reference>
<dbReference type="InterPro" id="IPR007110">
    <property type="entry name" value="Ig-like_dom"/>
</dbReference>
<dbReference type="PDB" id="1I9J">
    <property type="method" value="X-ray"/>
    <property type="resolution" value="2.60 A"/>
    <property type="chains" value="H=20-236"/>
</dbReference>
<dbReference type="FunFam" id="2.60.40.10:FF:001423">
    <property type="entry name" value="Ig heavy chain V region 5-84"/>
    <property type="match status" value="1"/>
</dbReference>
<dbReference type="SMR" id="Q91Z05"/>
<feature type="domain" description="Ig-like" evidence="6">
    <location>
        <begin position="143"/>
        <end position="235"/>
    </location>
</feature>
<reference evidence="11 12" key="1">
    <citation type="journal article" date="2001" name="J. Mol. Biol.">
        <title>Structural basis for a disfavored elimination reaction in catalytic antibody 1D4.</title>
        <authorList>
            <person name="Larsen N.A."/>
            <person name="Heine A."/>
            <person name="Crane L."/>
            <person name="Cravatt B.F."/>
            <person name="Lerner R.A."/>
            <person name="Wilson I.A."/>
        </authorList>
    </citation>
    <scope>X-RAY CRYSTALLOGRAPHY (1.80 ANGSTROMS) OF 20-236</scope>
    <scope>DISULFIDE BONDS</scope>
</reference>
<dbReference type="PROSITE" id="PS00290">
    <property type="entry name" value="IG_MHC"/>
    <property type="match status" value="1"/>
</dbReference>
<dbReference type="PDBsum" id="2GK0"/>
<organism evidence="7">
    <name type="scientific">Mus musculus</name>
    <name type="common">Mouse</name>
    <dbReference type="NCBI Taxonomy" id="10090"/>
    <lineage>
        <taxon>Eukaryota</taxon>
        <taxon>Metazoa</taxon>
        <taxon>Chordata</taxon>
        <taxon>Craniata</taxon>
        <taxon>Vertebrata</taxon>
        <taxon>Euteleostomi</taxon>
        <taxon>Mammalia</taxon>
        <taxon>Eutheria</taxon>
        <taxon>Euarchontoglires</taxon>
        <taxon>Glires</taxon>
        <taxon>Rodentia</taxon>
        <taxon>Myomorpha</taxon>
        <taxon>Muroidea</taxon>
        <taxon>Muridae</taxon>
        <taxon>Murinae</taxon>
        <taxon>Mus</taxon>
        <taxon>Mus</taxon>
    </lineage>
</organism>
<dbReference type="GO" id="GO:0002250">
    <property type="term" value="P:adaptive immune response"/>
    <property type="evidence" value="ECO:0007669"/>
    <property type="project" value="UniProtKB-KW"/>
</dbReference>
<evidence type="ECO:0007829" key="10">
    <source>
        <dbReference type="PDB" id="1I9J"/>
    </source>
</evidence>
<evidence type="ECO:0007829" key="16">
    <source>
        <dbReference type="PDB" id="1T66"/>
    </source>
</evidence>
<sequence>MDSRLNLVFLVLILKGVQCEVQLVESGGGLVKPGGSRKLSCAASGFTFSDYGMHWVRQAPEKGLEWVAYINSGSTTIYYADTVKGRFTISRDNAKNTLFLQMTSLRSEDTAMYYCARELWLRRIDYWGQGTTITVSSAKTTPPSVYPLAPGCGDTTGSSVTLGCLVKGYFPESVTVTWNSGSLSSSVHTFPALLQSGLYTMSSSVTVPSSTWPSQTVTCSVAHPASSTTVDKKLEPSGPISTINPCPPCKECHKCPAPNLEGGPSVFIFPPNIKDVLMISLTPKVTCVVVDVSEDDPDVQISWFVNNVEVHTAQTQTHREDYNSTIRVVSALPIQHQDWMSGKEFKCKVNNKDLPSPIERTISKIKGLVRAPQVYILPPPAEQLSRKDVSLTCLVVGFNPGDISVEWTSNGHTEENYKDTAPVLDSDGSYFIYSKLDIKTSKWEKTDSFSCNVRHEGLKNYYLKKTISRSPGK</sequence>
<dbReference type="InterPro" id="IPR003006">
    <property type="entry name" value="Ig/MHC_CS"/>
</dbReference>
<keyword evidence="1" id="KW-0391">Immunity</keyword>
<feature type="chain" id="PRO_5004318518" evidence="5">
    <location>
        <begin position="20"/>
        <end position="473"/>
    </location>
</feature>
<dbReference type="FunFam" id="2.60.40.10:FF:001129">
    <property type="entry name" value="Immunoglobulin heavy constant gamma 1"/>
    <property type="match status" value="1"/>
</dbReference>
<dbReference type="FunFam" id="2.60.40.10:FF:000463">
    <property type="entry name" value="Immunoglobulin heavy constant gamma 1"/>
    <property type="match status" value="1"/>
</dbReference>
<dbReference type="MGI" id="MGI:2144967">
    <property type="gene designation" value="Ighg"/>
</dbReference>
<evidence type="ECO:0007829" key="11">
    <source>
        <dbReference type="PDB" id="1JGU"/>
    </source>
</evidence>
<evidence type="ECO:0000313" key="8">
    <source>
        <dbReference type="MGI" id="MGI:2144967"/>
    </source>
</evidence>
<feature type="domain" description="Ig-like" evidence="6">
    <location>
        <begin position="264"/>
        <end position="363"/>
    </location>
</feature>
<feature type="domain" description="Ig-like" evidence="6">
    <location>
        <begin position="31"/>
        <end position="115"/>
    </location>
</feature>
<evidence type="ECO:0000256" key="4">
    <source>
        <dbReference type="ARBA" id="ARBA00043265"/>
    </source>
</evidence>
<evidence type="ECO:0007829" key="13">
    <source>
        <dbReference type="PDB" id="1L7T"/>
    </source>
</evidence>
<evidence type="ECO:0007829" key="12">
    <source>
        <dbReference type="PDB" id="1JGV"/>
    </source>
</evidence>
<dbReference type="EMBL" id="BC010327">
    <property type="protein sequence ID" value="AAH10327.1"/>
    <property type="molecule type" value="mRNA"/>
</dbReference>
<reference evidence="7" key="5">
    <citation type="journal article" date="2004" name="Genome Res.">
        <title>The status, quality, and expansion of the NIH full-length cDNA project: the Mammalian Gene Collection (MGC).</title>
        <authorList>
            <consortium name="The MGC Project Team"/>
            <person name="Gerhard D.S."/>
            <person name="Wagner L."/>
            <person name="Feingold E.A."/>
            <person name="Shenmen C.M."/>
            <person name="Grouse L.H."/>
            <person name="Schuler G."/>
            <person name="Klein S.L."/>
            <person name="Old S."/>
            <person name="Rasooly R."/>
            <person name="Good P."/>
            <person name="Guyer M."/>
            <person name="Peck A.M."/>
            <person name="Derge J.G."/>
            <person name="Lipman D."/>
            <person name="Collins F.S."/>
            <person name="Jang W."/>
            <person name="Sherry S."/>
            <person name="Feolo M."/>
            <person name="Misquitta L."/>
            <person name="Lee E."/>
            <person name="Rotmistrovsky K."/>
            <person name="Greenhut S.F."/>
            <person name="Schaefer C.F."/>
            <person name="Buetow K."/>
            <person name="Bonner T.I."/>
            <person name="Haussler D."/>
            <person name="Kent J."/>
            <person name="Kiekhaus M."/>
            <person name="Furey T."/>
            <person name="Brent M."/>
            <person name="Prange C."/>
            <person name="Schreiber K."/>
            <person name="Shapiro N."/>
            <person name="Bhat N.K."/>
            <person name="Hopkins R.F."/>
            <person name="Hsie F."/>
            <person name="Driscoll T."/>
            <person name="Soares M.B."/>
            <person name="Casavant T.L."/>
            <person name="Scheetz T.E."/>
            <person name="Brown-stein M.J."/>
            <person name="Usdin T.B."/>
            <person name="Toshiyuki S."/>
            <person name="Carninci P."/>
            <person name="Piao Y."/>
            <person name="Dudekula D.B."/>
            <person name="Ko M.S."/>
            <person name="Kawakami K."/>
            <person name="Suzuki Y."/>
            <person name="Sugano S."/>
            <person name="Gruber C.E."/>
            <person name="Smith M.R."/>
            <person name="Simmons B."/>
            <person name="Moore T."/>
            <person name="Waterman R."/>
            <person name="Johnson S.L."/>
            <person name="Ruan Y."/>
            <person name="Wei C.L."/>
            <person name="Mathavan S."/>
            <person name="Gunaratne P.H."/>
            <person name="Wu J."/>
            <person name="Garcia A.M."/>
            <person name="Hulyk S.W."/>
            <person name="Fuh E."/>
            <person name="Yuan Y."/>
            <person name="Sneed A."/>
            <person name="Kowis C."/>
            <person name="Hodgson A."/>
            <person name="Muzny D.M."/>
            <person name="McPherson J."/>
            <person name="Gibbs R.A."/>
            <person name="Fahey J."/>
            <person name="Helton E."/>
            <person name="Ketteman M."/>
            <person name="Madan A."/>
            <person name="Rodrigues S."/>
            <person name="Sanchez A."/>
            <person name="Whiting M."/>
            <person name="Madari A."/>
            <person name="Young A.C."/>
            <person name="Wetherby K.D."/>
            <person name="Granite S.J."/>
            <person name="Kwong P.N."/>
            <person name="Brinkley C.P."/>
            <person name="Pearson R.L."/>
            <person name="Bouffard G.G."/>
            <person name="Blakesly R.W."/>
            <person name="Green E.D."/>
            <person name="Dickson M.C."/>
            <person name="Rodriguez A.C."/>
            <person name="Grimwood J."/>
            <person name="Schmutz J."/>
            <person name="Myers R.M."/>
            <person name="Butterfield Y.S."/>
            <person name="Griffith M."/>
            <person name="Griffith O.L."/>
            <person name="Krzywinski M.I."/>
            <person name="Liao N."/>
            <person name="Morin R."/>
            <person name="Morrin R."/>
            <person name="Palmquist D."/>
            <person name="Petrescu A.S."/>
            <person name="Skalska U."/>
            <person name="Smailus D.E."/>
            <person name="Stott J.M."/>
            <person name="Schnerch A."/>
            <person name="Schein J.E."/>
            <person name="Jones S.J."/>
            <person name="Holt R.A."/>
            <person name="Baross A."/>
            <person name="Marra M.A."/>
            <person name="Clifton S."/>
            <person name="Makowski K.A."/>
            <person name="Bosak S."/>
            <person name="Malek J."/>
        </authorList>
    </citation>
    <scope>NUCLEOTIDE SEQUENCE [LARGE SCALE MRNA]</scope>
    <source>
        <strain evidence="7">Czech II</strain>
        <tissue evidence="7">Mammary tumor metastatized to lung. MMTV-LTR/Wnt1 model. Expression driven by an MMTV-LTR enhancer.</tissue>
    </source>
</reference>
<dbReference type="PDB" id="1T66">
    <property type="method" value="X-ray"/>
    <property type="resolution" value="2.30 A"/>
    <property type="chains" value="D/H=20-236"/>
</dbReference>
<dbReference type="Gene3D" id="2.60.40.10">
    <property type="entry name" value="Immunoglobulins"/>
    <property type="match status" value="4"/>
</dbReference>
<dbReference type="Pfam" id="PF07686">
    <property type="entry name" value="V-set"/>
    <property type="match status" value="1"/>
</dbReference>
<dbReference type="SUPFAM" id="SSF48726">
    <property type="entry name" value="Immunoglobulin"/>
    <property type="match status" value="4"/>
</dbReference>
<dbReference type="PANTHER" id="PTHR23411">
    <property type="entry name" value="TAPASIN"/>
    <property type="match status" value="1"/>
</dbReference>
<dbReference type="PDBsum" id="1JGV"/>
<dbReference type="EvolutionaryTrace" id="Q91Z05"/>
<feature type="disulfide bond" description="Interchain (with C-219 in Q65ZC0)" evidence="14 15">
    <location>
        <position position="152"/>
    </location>
</feature>
<reference evidence="14 15" key="4">
    <citation type="journal article" date="2002" name="Proc. Natl. Acad. Sci. U.S.A.">
        <title>A structural basis for the activity of retro-Diels-Alder catalytic antibodies: evidence for a catalytic aromatic residue.</title>
        <authorList>
            <person name="Hugot M."/>
            <person name="Bensel N."/>
            <person name="Vogel M."/>
            <person name="Reymond M.T."/>
            <person name="Stadler B."/>
            <person name="Reymond J.L."/>
            <person name="Baumann U."/>
        </authorList>
    </citation>
    <scope>X-RAY CRYSTALLOGRAPHY (2.00 ANGSTROMS) OF 20-239</scope>
    <scope>DISULFIDE BONDS</scope>
</reference>
<dbReference type="PDB" id="1L7T">
    <property type="method" value="X-ray"/>
    <property type="resolution" value="2.10 A"/>
    <property type="chains" value="H=20-236"/>
</dbReference>
<dbReference type="PDBsum" id="1L7T"/>
<feature type="disulfide bond" evidence="9 10">
    <location>
        <begin position="164"/>
        <end position="219"/>
    </location>
</feature>
<dbReference type="PDB" id="1JGU">
    <property type="method" value="X-ray"/>
    <property type="resolution" value="1.80 A"/>
    <property type="chains" value="H=20-236"/>
</dbReference>
<dbReference type="CDD" id="cd05768">
    <property type="entry name" value="IgC1_CH3_IgAGD_CH4_IgAEM"/>
    <property type="match status" value="1"/>
</dbReference>
<dbReference type="InterPro" id="IPR013106">
    <property type="entry name" value="Ig_V-set"/>
</dbReference>
<dbReference type="Pfam" id="PF07654">
    <property type="entry name" value="C1-set"/>
    <property type="match status" value="3"/>
</dbReference>
<evidence type="ECO:0000256" key="5">
    <source>
        <dbReference type="SAM" id="SignalP"/>
    </source>
</evidence>
<dbReference type="SMART" id="SM00409">
    <property type="entry name" value="IG"/>
    <property type="match status" value="2"/>
</dbReference>
<dbReference type="PDBsum" id="1JGU"/>
<dbReference type="AGR" id="MGI:2144967"/>
<dbReference type="PDBsum" id="1LO2"/>
<dbReference type="SMART" id="SM00406">
    <property type="entry name" value="IGv"/>
    <property type="match status" value="1"/>
</dbReference>
<evidence type="ECO:0000313" key="7">
    <source>
        <dbReference type="EMBL" id="AAH10327.1"/>
    </source>
</evidence>
<dbReference type="FunFam" id="2.60.40.10:FF:001739">
    <property type="entry name" value="Ig gamma-2A chain C region"/>
    <property type="match status" value="1"/>
</dbReference>
<dbReference type="PDB" id="1LO4">
    <property type="method" value="X-ray"/>
    <property type="resolution" value="2.40 A"/>
    <property type="chains" value="H=20-236"/>
</dbReference>
<protein>
    <submittedName>
        <fullName evidence="7">Ighg protein</fullName>
    </submittedName>
</protein>
<evidence type="ECO:0000256" key="3">
    <source>
        <dbReference type="ARBA" id="ARBA00023319"/>
    </source>
</evidence>
<dbReference type="PDBsum" id="1LO3"/>
<evidence type="ECO:0000256" key="2">
    <source>
        <dbReference type="ARBA" id="ARBA00023130"/>
    </source>
</evidence>
<dbReference type="GO" id="GO:0019814">
    <property type="term" value="C:immunoglobulin complex"/>
    <property type="evidence" value="ECO:0007669"/>
    <property type="project" value="UniProtKB-KW"/>
</dbReference>
<reference evidence="13" key="3">
    <citation type="journal article" date="2002" name="J. Biol. Chem.">
        <title>Crystal structure of an in vitro affinity- and specificity-matured anti-testosterone Fab in complex with testosterone. Improved affinity results from small structural changes within the variable domains.</title>
        <authorList>
            <person name="Valjakka J."/>
            <person name="Hemminki A."/>
            <person name="Niemi S."/>
            <person name="Soderlund H."/>
            <person name="Takkinen K."/>
            <person name="Rouvinen J."/>
        </authorList>
    </citation>
    <scope>X-RAY CRYSTALLOGRAPHY (2.10 ANGSTROMS) OF 20-252</scope>
    <scope>DISULFIDE BONDS</scope>
</reference>
<dbReference type="SMART" id="SM00407">
    <property type="entry name" value="IGc1"/>
    <property type="match status" value="3"/>
</dbReference>
<evidence type="ECO:0000259" key="6">
    <source>
        <dbReference type="PROSITE" id="PS50835"/>
    </source>
</evidence>
<feature type="signal peptide" evidence="5">
    <location>
        <begin position="1"/>
        <end position="19"/>
    </location>
</feature>
<dbReference type="PDB" id="1LO2">
    <property type="method" value="X-ray"/>
    <property type="resolution" value="2.00 A"/>
    <property type="chains" value="H/Y=20-239"/>
</dbReference>
<evidence type="ECO:0000256" key="1">
    <source>
        <dbReference type="ARBA" id="ARBA00022859"/>
    </source>
</evidence>
<dbReference type="InterPro" id="IPR003599">
    <property type="entry name" value="Ig_sub"/>
</dbReference>
<dbReference type="PDB" id="1JGV">
    <property type="method" value="X-ray"/>
    <property type="resolution" value="1.85 A"/>
    <property type="chains" value="H=20-236"/>
</dbReference>
<evidence type="ECO:0007829" key="15">
    <source>
        <dbReference type="PDB" id="1LO3"/>
    </source>
</evidence>
<feature type="domain" description="Ig-like" evidence="6">
    <location>
        <begin position="372"/>
        <end position="468"/>
    </location>
</feature>
<dbReference type="PIR" id="S68213">
    <property type="entry name" value="S68213"/>
</dbReference>
<dbReference type="PDB" id="1I9I">
    <property type="method" value="X-ray"/>
    <property type="resolution" value="2.72 A"/>
    <property type="chains" value="H=20-236"/>
</dbReference>
<keyword evidence="9 10" id="KW-0002">3D-structure</keyword>
<reference evidence="16" key="6">
    <citation type="journal article" date="2004" name="J. Mol. Biol.">
        <title>Three-dimensional structures of idiotypically related Fabs with intermediate and high affinity for fluorescein.</title>
        <authorList>
            <person name="Terzyan S."/>
            <person name="Ramsland P.A."/>
            <person name="Voss E.W."/>
            <person name="Herron J.N."/>
            <person name="Edmundson A.B."/>
        </authorList>
    </citation>
    <scope>X-RAY CRYSTALLOGRAPHY (2.30 ANGSTROMS) OF 23-246</scope>
    <scope>DISULFIDE BONDS</scope>
</reference>
<evidence type="ECO:0007829" key="9">
    <source>
        <dbReference type="PDB" id="1I9I"/>
    </source>
</evidence>
<dbReference type="InterPro" id="IPR036179">
    <property type="entry name" value="Ig-like_dom_sf"/>
</dbReference>
<dbReference type="PDBsum" id="1I9J"/>
<dbReference type="PDB" id="1LO3">
    <property type="method" value="X-ray"/>
    <property type="resolution" value="2.30 A"/>
    <property type="chains" value="H/Y=20-239"/>
</dbReference>
<proteinExistence type="evidence at protein level"/>
<keyword evidence="3" id="KW-0393">Immunoglobulin domain</keyword>
<gene>
    <name evidence="7 8" type="primary">Ighg</name>
    <name evidence="8" type="synonym">AU044919</name>
</gene>
<evidence type="ECO:0007829" key="14">
    <source>
        <dbReference type="PDB" id="1LO2"/>
    </source>
</evidence>
<dbReference type="InterPro" id="IPR003597">
    <property type="entry name" value="Ig_C1-set"/>
</dbReference>
<keyword evidence="2" id="KW-1064">Adaptive immunity</keyword>
<dbReference type="PDBsum" id="1LO4"/>
<dbReference type="PDBsum" id="1I9I"/>
<accession>Q91Z05</accession>